<gene>
    <name evidence="2" type="ORF">HUR95_13000</name>
</gene>
<dbReference type="Proteomes" id="UP000825179">
    <property type="component" value="Chromosome"/>
</dbReference>
<sequence>MAMKKNRVVELDVREDLKNKREPFQKIMNVVKTLQEGDQFILHATFKPTPLLTLLKAKGFQHELEQRAADHWVVTFTKKRRKFSLSNLFGGKKTPEKPRLSSPPAQTMVDDEEIAQSVEKDLKREGKVYRLDNRGLEPPKPMMRTLHQLSRMKPGESLIITNERVPVFLFEELQQLGYDYQYEQVDENTVHITITKK</sequence>
<proteinExistence type="predicted"/>
<reference evidence="2 3" key="1">
    <citation type="journal article" date="2020" name="Extremophiles">
        <title>Genomic analysis of Caldalkalibacillus thermarum TA2.A1 reveals aerobic alkaliphilic metabolism and evolutionary hallmarks linking alkaliphilic bacteria and plant life.</title>
        <authorList>
            <person name="de Jong S.I."/>
            <person name="van den Broek M.A."/>
            <person name="Merkel A.Y."/>
            <person name="de la Torre Cortes P."/>
            <person name="Kalamorz F."/>
            <person name="Cook G.M."/>
            <person name="van Loosdrecht M.C.M."/>
            <person name="McMillan D.G.G."/>
        </authorList>
    </citation>
    <scope>NUCLEOTIDE SEQUENCE [LARGE SCALE GENOMIC DNA]</scope>
    <source>
        <strain evidence="2 3">TA2.A1</strain>
    </source>
</reference>
<evidence type="ECO:0000313" key="2">
    <source>
        <dbReference type="EMBL" id="QZT33206.1"/>
    </source>
</evidence>
<keyword evidence="3" id="KW-1185">Reference proteome</keyword>
<organism evidence="2 3">
    <name type="scientific">Caldalkalibacillus thermarum (strain TA2.A1)</name>
    <dbReference type="NCBI Taxonomy" id="986075"/>
    <lineage>
        <taxon>Bacteria</taxon>
        <taxon>Bacillati</taxon>
        <taxon>Bacillota</taxon>
        <taxon>Bacilli</taxon>
        <taxon>Bacillales</taxon>
        <taxon>Bacillaceae</taxon>
        <taxon>Caldalkalibacillus</taxon>
    </lineage>
</organism>
<dbReference type="AlphaFoldDB" id="A0A8X8I8X2"/>
<feature type="domain" description="DUF2249" evidence="1">
    <location>
        <begin position="131"/>
        <end position="196"/>
    </location>
</feature>
<dbReference type="Gene3D" id="3.30.110.40">
    <property type="entry name" value="TusA-like domain"/>
    <property type="match status" value="1"/>
</dbReference>
<dbReference type="InterPro" id="IPR018720">
    <property type="entry name" value="DUF2249"/>
</dbReference>
<name>A0A8X8I8X2_CALTT</name>
<dbReference type="OrthoDB" id="30295at2"/>
<dbReference type="Pfam" id="PF10006">
    <property type="entry name" value="DUF2249"/>
    <property type="match status" value="2"/>
</dbReference>
<dbReference type="EMBL" id="CP082237">
    <property type="protein sequence ID" value="QZT33206.1"/>
    <property type="molecule type" value="Genomic_DNA"/>
</dbReference>
<dbReference type="SUPFAM" id="SSF64307">
    <property type="entry name" value="SirA-like"/>
    <property type="match status" value="1"/>
</dbReference>
<dbReference type="KEGG" id="cthu:HUR95_13000"/>
<accession>A0A8X8I8X2</accession>
<feature type="domain" description="DUF2249" evidence="1">
    <location>
        <begin position="10"/>
        <end position="78"/>
    </location>
</feature>
<evidence type="ECO:0000313" key="3">
    <source>
        <dbReference type="Proteomes" id="UP000825179"/>
    </source>
</evidence>
<evidence type="ECO:0000259" key="1">
    <source>
        <dbReference type="Pfam" id="PF10006"/>
    </source>
</evidence>
<dbReference type="CDD" id="cd00291">
    <property type="entry name" value="SirA_YedF_YeeD"/>
    <property type="match status" value="1"/>
</dbReference>
<protein>
    <submittedName>
        <fullName evidence="2">DUF2249 domain-containing protein</fullName>
    </submittedName>
</protein>
<dbReference type="InterPro" id="IPR036868">
    <property type="entry name" value="TusA-like_sf"/>
</dbReference>